<dbReference type="Pfam" id="PF01121">
    <property type="entry name" value="CoaE"/>
    <property type="match status" value="1"/>
</dbReference>
<dbReference type="RefSeq" id="WP_193995679.1">
    <property type="nucleotide sequence ID" value="NZ_JADEXP010000322.1"/>
</dbReference>
<comment type="similarity">
    <text evidence="3">Belongs to the CoaE family.</text>
</comment>
<dbReference type="HAMAP" id="MF_00376">
    <property type="entry name" value="Dephospho_CoA_kinase"/>
    <property type="match status" value="1"/>
</dbReference>
<keyword evidence="6" id="KW-1185">Reference proteome</keyword>
<accession>A0A928ZYF6</accession>
<evidence type="ECO:0000256" key="3">
    <source>
        <dbReference type="HAMAP-Rule" id="MF_00376"/>
    </source>
</evidence>
<feature type="binding site" evidence="3">
    <location>
        <begin position="21"/>
        <end position="26"/>
    </location>
    <ligand>
        <name>ATP</name>
        <dbReference type="ChEBI" id="CHEBI:30616"/>
    </ligand>
</feature>
<dbReference type="PROSITE" id="PS51219">
    <property type="entry name" value="DPCK"/>
    <property type="match status" value="1"/>
</dbReference>
<comment type="subcellular location">
    <subcellularLocation>
        <location evidence="3">Cytoplasm</location>
    </subcellularLocation>
</comment>
<evidence type="ECO:0000313" key="6">
    <source>
        <dbReference type="Proteomes" id="UP000615026"/>
    </source>
</evidence>
<sequence>MSPEPSNTNNQRIIGLTGGIATGKTTVSDYLATTYQLPILDADIYARDAVAVGSPILKTLAQRYGSTLLQTDGSLNRAQLGAIIFNQPDEKKWVEQQIHPFVRQRFDQVRRQYPTTQTLVYAIPLLFEAHLTHLVTEIWVVTCSPQQQQQRLMARNHLSQTEAQTRIQNQWPLHKKVVQADCVLDNSTAIAALHQQIDAALQCNKT</sequence>
<dbReference type="GO" id="GO:0015937">
    <property type="term" value="P:coenzyme A biosynthetic process"/>
    <property type="evidence" value="ECO:0007669"/>
    <property type="project" value="UniProtKB-UniRule"/>
</dbReference>
<dbReference type="Gene3D" id="3.40.50.300">
    <property type="entry name" value="P-loop containing nucleotide triphosphate hydrolases"/>
    <property type="match status" value="1"/>
</dbReference>
<dbReference type="SUPFAM" id="SSF52540">
    <property type="entry name" value="P-loop containing nucleoside triphosphate hydrolases"/>
    <property type="match status" value="1"/>
</dbReference>
<keyword evidence="3" id="KW-0963">Cytoplasm</keyword>
<protein>
    <recommendedName>
        <fullName evidence="3 4">Dephospho-CoA kinase</fullName>
        <ecNumber evidence="3 4">2.7.1.24</ecNumber>
    </recommendedName>
    <alternativeName>
        <fullName evidence="3">Dephosphocoenzyme A kinase</fullName>
    </alternativeName>
</protein>
<dbReference type="NCBIfam" id="TIGR00152">
    <property type="entry name" value="dephospho-CoA kinase"/>
    <property type="match status" value="1"/>
</dbReference>
<dbReference type="Proteomes" id="UP000615026">
    <property type="component" value="Unassembled WGS sequence"/>
</dbReference>
<keyword evidence="1 3" id="KW-0547">Nucleotide-binding</keyword>
<reference evidence="5" key="1">
    <citation type="submission" date="2020-10" db="EMBL/GenBank/DDBJ databases">
        <authorList>
            <person name="Castelo-Branco R."/>
            <person name="Eusebio N."/>
            <person name="Adriana R."/>
            <person name="Vieira A."/>
            <person name="Brugerolle De Fraissinette N."/>
            <person name="Rezende De Castro R."/>
            <person name="Schneider M.P."/>
            <person name="Vasconcelos V."/>
            <person name="Leao P.N."/>
        </authorList>
    </citation>
    <scope>NUCLEOTIDE SEQUENCE</scope>
    <source>
        <strain evidence="5">LEGE 11479</strain>
    </source>
</reference>
<evidence type="ECO:0000313" key="5">
    <source>
        <dbReference type="EMBL" id="MBE9069794.1"/>
    </source>
</evidence>
<evidence type="ECO:0000256" key="1">
    <source>
        <dbReference type="ARBA" id="ARBA00022741"/>
    </source>
</evidence>
<name>A0A928ZYF6_LEPEC</name>
<dbReference type="EMBL" id="JADEXP010000322">
    <property type="protein sequence ID" value="MBE9069794.1"/>
    <property type="molecule type" value="Genomic_DNA"/>
</dbReference>
<dbReference type="GO" id="GO:0005737">
    <property type="term" value="C:cytoplasm"/>
    <property type="evidence" value="ECO:0007669"/>
    <property type="project" value="UniProtKB-SubCell"/>
</dbReference>
<comment type="caution">
    <text evidence="5">The sequence shown here is derived from an EMBL/GenBank/DDBJ whole genome shotgun (WGS) entry which is preliminary data.</text>
</comment>
<evidence type="ECO:0000256" key="2">
    <source>
        <dbReference type="ARBA" id="ARBA00022840"/>
    </source>
</evidence>
<dbReference type="EC" id="2.7.1.24" evidence="3 4"/>
<dbReference type="AlphaFoldDB" id="A0A928ZYF6"/>
<dbReference type="CDD" id="cd02022">
    <property type="entry name" value="DPCK"/>
    <property type="match status" value="1"/>
</dbReference>
<organism evidence="5 6">
    <name type="scientific">Leptolyngbya cf. ectocarpi LEGE 11479</name>
    <dbReference type="NCBI Taxonomy" id="1828722"/>
    <lineage>
        <taxon>Bacteria</taxon>
        <taxon>Bacillati</taxon>
        <taxon>Cyanobacteriota</taxon>
        <taxon>Cyanophyceae</taxon>
        <taxon>Leptolyngbyales</taxon>
        <taxon>Leptolyngbyaceae</taxon>
        <taxon>Leptolyngbya group</taxon>
        <taxon>Leptolyngbya</taxon>
    </lineage>
</organism>
<dbReference type="InterPro" id="IPR001977">
    <property type="entry name" value="Depp_CoAkinase"/>
</dbReference>
<keyword evidence="3 5" id="KW-0808">Transferase</keyword>
<proteinExistence type="inferred from homology"/>
<dbReference type="GO" id="GO:0005524">
    <property type="term" value="F:ATP binding"/>
    <property type="evidence" value="ECO:0007669"/>
    <property type="project" value="UniProtKB-UniRule"/>
</dbReference>
<comment type="pathway">
    <text evidence="3">Cofactor biosynthesis; coenzyme A biosynthesis; CoA from (R)-pantothenate: step 5/5.</text>
</comment>
<keyword evidence="3" id="KW-0173">Coenzyme A biosynthesis</keyword>
<gene>
    <name evidence="3" type="primary">coaE</name>
    <name evidence="5" type="ORF">IQ260_24430</name>
</gene>
<dbReference type="PANTHER" id="PTHR10695:SF46">
    <property type="entry name" value="BIFUNCTIONAL COENZYME A SYNTHASE-RELATED"/>
    <property type="match status" value="1"/>
</dbReference>
<keyword evidence="2 3" id="KW-0067">ATP-binding</keyword>
<comment type="catalytic activity">
    <reaction evidence="3">
        <text>3'-dephospho-CoA + ATP = ADP + CoA + H(+)</text>
        <dbReference type="Rhea" id="RHEA:18245"/>
        <dbReference type="ChEBI" id="CHEBI:15378"/>
        <dbReference type="ChEBI" id="CHEBI:30616"/>
        <dbReference type="ChEBI" id="CHEBI:57287"/>
        <dbReference type="ChEBI" id="CHEBI:57328"/>
        <dbReference type="ChEBI" id="CHEBI:456216"/>
        <dbReference type="EC" id="2.7.1.24"/>
    </reaction>
</comment>
<keyword evidence="3 5" id="KW-0418">Kinase</keyword>
<dbReference type="GO" id="GO:0004140">
    <property type="term" value="F:dephospho-CoA kinase activity"/>
    <property type="evidence" value="ECO:0007669"/>
    <property type="project" value="UniProtKB-UniRule"/>
</dbReference>
<comment type="function">
    <text evidence="3">Catalyzes the phosphorylation of the 3'-hydroxyl group of dephosphocoenzyme A to form coenzyme A.</text>
</comment>
<evidence type="ECO:0000256" key="4">
    <source>
        <dbReference type="NCBIfam" id="TIGR00152"/>
    </source>
</evidence>
<dbReference type="PANTHER" id="PTHR10695">
    <property type="entry name" value="DEPHOSPHO-COA KINASE-RELATED"/>
    <property type="match status" value="1"/>
</dbReference>
<dbReference type="InterPro" id="IPR027417">
    <property type="entry name" value="P-loop_NTPase"/>
</dbReference>